<dbReference type="InterPro" id="IPR044925">
    <property type="entry name" value="His-Me_finger_sf"/>
</dbReference>
<dbReference type="EMBL" id="NISK01000003">
    <property type="protein sequence ID" value="OWQ95713.1"/>
    <property type="molecule type" value="Genomic_DNA"/>
</dbReference>
<evidence type="ECO:0000313" key="4">
    <source>
        <dbReference type="Proteomes" id="UP000197361"/>
    </source>
</evidence>
<dbReference type="SUPFAM" id="SSF54171">
    <property type="entry name" value="DNA-binding domain"/>
    <property type="match status" value="1"/>
</dbReference>
<reference evidence="3 4" key="1">
    <citation type="journal article" date="2010" name="Int. J. Syst. Evol. Microbiol.">
        <title>Sphingopyxis bauzanensis sp. nov., a psychrophilic bacterium isolated from soil.</title>
        <authorList>
            <person name="Zhang D.C."/>
            <person name="Liu H.C."/>
            <person name="Xin Y.H."/>
            <person name="Zhou Y.G."/>
            <person name="Schinner F."/>
            <person name="Margesin R."/>
        </authorList>
    </citation>
    <scope>NUCLEOTIDE SEQUENCE [LARGE SCALE GENOMIC DNA]</scope>
    <source>
        <strain evidence="3 4">DSM 22271</strain>
    </source>
</reference>
<dbReference type="AlphaFoldDB" id="A0A246JS01"/>
<dbReference type="Pfam" id="PF13392">
    <property type="entry name" value="HNH_3"/>
    <property type="match status" value="1"/>
</dbReference>
<accession>A0A246JS01</accession>
<dbReference type="GO" id="GO:0003677">
    <property type="term" value="F:DNA binding"/>
    <property type="evidence" value="ECO:0007669"/>
    <property type="project" value="InterPro"/>
</dbReference>
<evidence type="ECO:0000256" key="1">
    <source>
        <dbReference type="SAM" id="MobiDB-lite"/>
    </source>
</evidence>
<proteinExistence type="predicted"/>
<gene>
    <name evidence="3" type="ORF">CDQ92_13080</name>
</gene>
<name>A0A246JS01_9SPHN</name>
<dbReference type="Proteomes" id="UP000197361">
    <property type="component" value="Unassembled WGS sequence"/>
</dbReference>
<evidence type="ECO:0000259" key="2">
    <source>
        <dbReference type="SMART" id="SM00507"/>
    </source>
</evidence>
<keyword evidence="4" id="KW-1185">Reference proteome</keyword>
<evidence type="ECO:0000313" key="3">
    <source>
        <dbReference type="EMBL" id="OWQ95713.1"/>
    </source>
</evidence>
<dbReference type="RefSeq" id="WP_088441815.1">
    <property type="nucleotide sequence ID" value="NZ_BMMC01000002.1"/>
</dbReference>
<comment type="caution">
    <text evidence="3">The sequence shown here is derived from an EMBL/GenBank/DDBJ whole genome shotgun (WGS) entry which is preliminary data.</text>
</comment>
<dbReference type="InterPro" id="IPR016177">
    <property type="entry name" value="DNA-bd_dom_sf"/>
</dbReference>
<organism evidence="3 4">
    <name type="scientific">Sphingopyxis bauzanensis</name>
    <dbReference type="NCBI Taxonomy" id="651663"/>
    <lineage>
        <taxon>Bacteria</taxon>
        <taxon>Pseudomonadati</taxon>
        <taxon>Pseudomonadota</taxon>
        <taxon>Alphaproteobacteria</taxon>
        <taxon>Sphingomonadales</taxon>
        <taxon>Sphingomonadaceae</taxon>
        <taxon>Sphingopyxis</taxon>
    </lineage>
</organism>
<dbReference type="Gene3D" id="3.90.75.20">
    <property type="match status" value="1"/>
</dbReference>
<dbReference type="SUPFAM" id="SSF54060">
    <property type="entry name" value="His-Me finger endonucleases"/>
    <property type="match status" value="1"/>
</dbReference>
<dbReference type="InterPro" id="IPR003615">
    <property type="entry name" value="HNH_nuc"/>
</dbReference>
<dbReference type="OrthoDB" id="388551at2"/>
<protein>
    <recommendedName>
        <fullName evidence="2">HNH nuclease domain-containing protein</fullName>
    </recommendedName>
</protein>
<feature type="region of interest" description="Disordered" evidence="1">
    <location>
        <begin position="103"/>
        <end position="126"/>
    </location>
</feature>
<sequence>MAKRPLPTPEELRQLVRYEPETGKFYWLPREADTQPKRTWNTRYAGKKADRPNGHGYCRIGIFNRDSMAHRVAWCLFYGEWPEKMIDHINGDPTDNRIDNLRLTTPSDNQKNAKRPKSNTSGHCGVGWHKQRRKWRAYVQTNGKHISLGFYDEKSDAVTAAQAKREELGFSERYKT</sequence>
<feature type="domain" description="HNH nuclease" evidence="2">
    <location>
        <begin position="63"/>
        <end position="110"/>
    </location>
</feature>
<dbReference type="SMART" id="SM00507">
    <property type="entry name" value="HNHc"/>
    <property type="match status" value="1"/>
</dbReference>